<name>A0ABQ3VDJ6_9CHLR</name>
<sequence length="60" mass="6397">MVSKGEVIAGAIAEEEFIHFNVPLLGEQSAAIRAGAYAPAAFYTLDVHPMCSTIQKTHPP</sequence>
<accession>A0ABQ3VDJ6</accession>
<comment type="caution">
    <text evidence="1">The sequence shown here is derived from an EMBL/GenBank/DDBJ whole genome shotgun (WGS) entry which is preliminary data.</text>
</comment>
<gene>
    <name evidence="1" type="ORF">KSZ_18990</name>
</gene>
<organism evidence="1 2">
    <name type="scientific">Dictyobacter formicarum</name>
    <dbReference type="NCBI Taxonomy" id="2778368"/>
    <lineage>
        <taxon>Bacteria</taxon>
        <taxon>Bacillati</taxon>
        <taxon>Chloroflexota</taxon>
        <taxon>Ktedonobacteria</taxon>
        <taxon>Ktedonobacterales</taxon>
        <taxon>Dictyobacteraceae</taxon>
        <taxon>Dictyobacter</taxon>
    </lineage>
</organism>
<dbReference type="Proteomes" id="UP000635565">
    <property type="component" value="Unassembled WGS sequence"/>
</dbReference>
<reference evidence="1 2" key="1">
    <citation type="journal article" date="2021" name="Int. J. Syst. Evol. Microbiol.">
        <title>Reticulibacter mediterranei gen. nov., sp. nov., within the new family Reticulibacteraceae fam. nov., and Ktedonospora formicarum gen. nov., sp. nov., Ktedonobacter robiniae sp. nov., Dictyobacter formicarum sp. nov. and Dictyobacter arantiisoli sp. nov., belonging to the class Ktedonobacteria.</title>
        <authorList>
            <person name="Yabe S."/>
            <person name="Zheng Y."/>
            <person name="Wang C.M."/>
            <person name="Sakai Y."/>
            <person name="Abe K."/>
            <person name="Yokota A."/>
            <person name="Donadio S."/>
            <person name="Cavaletti L."/>
            <person name="Monciardini P."/>
        </authorList>
    </citation>
    <scope>NUCLEOTIDE SEQUENCE [LARGE SCALE GENOMIC DNA]</scope>
    <source>
        <strain evidence="1 2">SOSP1-9</strain>
    </source>
</reference>
<proteinExistence type="predicted"/>
<evidence type="ECO:0000313" key="2">
    <source>
        <dbReference type="Proteomes" id="UP000635565"/>
    </source>
</evidence>
<protein>
    <submittedName>
        <fullName evidence="1">Uncharacterized protein</fullName>
    </submittedName>
</protein>
<evidence type="ECO:0000313" key="1">
    <source>
        <dbReference type="EMBL" id="GHO83893.1"/>
    </source>
</evidence>
<keyword evidence="2" id="KW-1185">Reference proteome</keyword>
<dbReference type="EMBL" id="BNJJ01000004">
    <property type="protein sequence ID" value="GHO83893.1"/>
    <property type="molecule type" value="Genomic_DNA"/>
</dbReference>